<accession>A0A7W9GB13</accession>
<evidence type="ECO:0000313" key="3">
    <source>
        <dbReference type="Proteomes" id="UP000579153"/>
    </source>
</evidence>
<evidence type="ECO:0008006" key="4">
    <source>
        <dbReference type="Google" id="ProtNLM"/>
    </source>
</evidence>
<sequence>MTQVTPLPAWPELRDLVTEGRTAELADRVIALDEAERPEVARRLPAFRKELRSLAGRAASERWESLDEGESMSWDETIPGVFAGFGMSLRIVGAGTIAGPAAAATWLGRREFDPRWSAPQDPADLVRVILSRPAGWRADVVGRLAGRIRTSGDTLLPLVLALLRACGGVPAEHDPLVVGWLSAGVVADDPLLAPLLPRIFEAEGVGRALREERLEPAPSPWLSRMRELLASGQVSRGELLDGCVSRFLRGGDAVDLRFFVRLHTLIDPAPQEAAGRARDYLRLLPSAPGTVAELALTQVRRTGPHDPAEVAEAIGALTFRPEAKLARAGLSWLEEEVRQAPGRAADLAPALATAFAHASYEVQGRAAALALRHAAAFGVCPGIGAAEISDAIPMLPGALGARVAAVFGGEAAPEETPEPFTPAALPAVAAPGPFPAAGPVTETPYRWREYERWLADFVEQAGKDRAALRGQLASAFRVADPYLYEMQPWRGPGWWISALATEVIAPGTDPGVPDPEPVDPWEGASFSVRVMPISAEEALEDAETEPADSGGGASEAEPSGSGDGVSEAGPSGSGGDASEDDEDDEEGEPQRAFGELPEHVREEIFQQLQEIGVAGERIAAMRDGLPLPPPDPSEPDFRVWISYMGSRPLFGKPEPPGPGVELRRRRRLPEPQVMSPPDMFLLHRLSEVYVALREGTLPPLLLATPTVTNGRLDPGVLVDRLETCAAAGVEPLAADLQQALLRLPRGAHPDAAERAARVGSQAAAQVAAWLAGGGLPDPEAGLKWGYMEGATDYLFEEREPSPGVGHVRLVPVLRAEPTGHDLIDELLREPSSWRSDGHGESMDWWPAVLPSHREVVAVNYLPHLLYQWNHAGVYPPYLEALCQADGPVGDATAIILAYFLSTDAERGVPLLLRMAAKGDLPAAAVGRQLTHLIRRAGHQPRPVVAALAVAAREGAYEQVWEILRAMLPALLPGEGERPNITHTEAVTLAADVATWAKAGGDVPATVSAYAAGKRTSRFARECRRLRTQLT</sequence>
<gene>
    <name evidence="2" type="ORF">HD596_007107</name>
</gene>
<dbReference type="EMBL" id="JACHMB010000001">
    <property type="protein sequence ID" value="MBB5780351.1"/>
    <property type="molecule type" value="Genomic_DNA"/>
</dbReference>
<dbReference type="RefSeq" id="WP_185073739.1">
    <property type="nucleotide sequence ID" value="NZ_JACHMB010000001.1"/>
</dbReference>
<feature type="region of interest" description="Disordered" evidence="1">
    <location>
        <begin position="539"/>
        <end position="596"/>
    </location>
</feature>
<keyword evidence="3" id="KW-1185">Reference proteome</keyword>
<proteinExistence type="predicted"/>
<comment type="caution">
    <text evidence="2">The sequence shown here is derived from an EMBL/GenBank/DDBJ whole genome shotgun (WGS) entry which is preliminary data.</text>
</comment>
<dbReference type="Proteomes" id="UP000579153">
    <property type="component" value="Unassembled WGS sequence"/>
</dbReference>
<evidence type="ECO:0000313" key="2">
    <source>
        <dbReference type="EMBL" id="MBB5780351.1"/>
    </source>
</evidence>
<protein>
    <recommendedName>
        <fullName evidence="4">Secreted protein</fullName>
    </recommendedName>
</protein>
<reference evidence="2 3" key="1">
    <citation type="submission" date="2020-08" db="EMBL/GenBank/DDBJ databases">
        <title>Sequencing the genomes of 1000 actinobacteria strains.</title>
        <authorList>
            <person name="Klenk H.-P."/>
        </authorList>
    </citation>
    <scope>NUCLEOTIDE SEQUENCE [LARGE SCALE GENOMIC DNA]</scope>
    <source>
        <strain evidence="2 3">DSM 45507</strain>
    </source>
</reference>
<organism evidence="2 3">
    <name type="scientific">Nonomuraea jabiensis</name>
    <dbReference type="NCBI Taxonomy" id="882448"/>
    <lineage>
        <taxon>Bacteria</taxon>
        <taxon>Bacillati</taxon>
        <taxon>Actinomycetota</taxon>
        <taxon>Actinomycetes</taxon>
        <taxon>Streptosporangiales</taxon>
        <taxon>Streptosporangiaceae</taxon>
        <taxon>Nonomuraea</taxon>
    </lineage>
</organism>
<name>A0A7W9GB13_9ACTN</name>
<evidence type="ECO:0000256" key="1">
    <source>
        <dbReference type="SAM" id="MobiDB-lite"/>
    </source>
</evidence>
<dbReference type="AlphaFoldDB" id="A0A7W9GB13"/>
<feature type="compositionally biased region" description="Low complexity" evidence="1">
    <location>
        <begin position="554"/>
        <end position="570"/>
    </location>
</feature>
<feature type="compositionally biased region" description="Acidic residues" evidence="1">
    <location>
        <begin position="577"/>
        <end position="587"/>
    </location>
</feature>